<dbReference type="PROSITE" id="PS50977">
    <property type="entry name" value="HTH_TETR_2"/>
    <property type="match status" value="1"/>
</dbReference>
<evidence type="ECO:0000313" key="6">
    <source>
        <dbReference type="EMBL" id="RSL18380.1"/>
    </source>
</evidence>
<evidence type="ECO:0000313" key="7">
    <source>
        <dbReference type="Proteomes" id="UP000269669"/>
    </source>
</evidence>
<dbReference type="Proteomes" id="UP000269669">
    <property type="component" value="Unassembled WGS sequence"/>
</dbReference>
<dbReference type="Pfam" id="PF00440">
    <property type="entry name" value="TetR_N"/>
    <property type="match status" value="1"/>
</dbReference>
<name>A0A3R9QD20_9BACT</name>
<dbReference type="GO" id="GO:0003677">
    <property type="term" value="F:DNA binding"/>
    <property type="evidence" value="ECO:0007669"/>
    <property type="project" value="UniProtKB-UniRule"/>
</dbReference>
<dbReference type="PANTHER" id="PTHR47506:SF1">
    <property type="entry name" value="HTH-TYPE TRANSCRIPTIONAL REGULATOR YJDC"/>
    <property type="match status" value="1"/>
</dbReference>
<dbReference type="PRINTS" id="PR00455">
    <property type="entry name" value="HTHTETR"/>
</dbReference>
<dbReference type="EMBL" id="RSDW01000001">
    <property type="protein sequence ID" value="RSL18380.1"/>
    <property type="molecule type" value="Genomic_DNA"/>
</dbReference>
<keyword evidence="7" id="KW-1185">Reference proteome</keyword>
<dbReference type="InterPro" id="IPR001647">
    <property type="entry name" value="HTH_TetR"/>
</dbReference>
<evidence type="ECO:0000256" key="1">
    <source>
        <dbReference type="ARBA" id="ARBA00023015"/>
    </source>
</evidence>
<keyword evidence="3" id="KW-0804">Transcription</keyword>
<dbReference type="SUPFAM" id="SSF46689">
    <property type="entry name" value="Homeodomain-like"/>
    <property type="match status" value="1"/>
</dbReference>
<reference evidence="6 7" key="1">
    <citation type="submission" date="2018-12" db="EMBL/GenBank/DDBJ databases">
        <title>Sequencing of bacterial isolates from soil warming experiment in Harvard Forest, Massachusetts, USA.</title>
        <authorList>
            <person name="Deangelis K."/>
        </authorList>
    </citation>
    <scope>NUCLEOTIDE SEQUENCE [LARGE SCALE GENOMIC DNA]</scope>
    <source>
        <strain evidence="6 7">EB153</strain>
    </source>
</reference>
<evidence type="ECO:0000256" key="4">
    <source>
        <dbReference type="PROSITE-ProRule" id="PRU00335"/>
    </source>
</evidence>
<sequence length="184" mass="20733">MGRPKNFSREEVLEKAMPVFWKHGFADASLQDLERATGVNKSGLYTEFRDKEDLFLACLRHYLESQDKRGLLTKEPLGWKNIEMFLKSGPLNKGEKQGCFAINSMREFAILPEEAYGAIAGNRVLLLQLLALNIKAEKPRMAPSAIAEMVLSFFSGLCIERNLKSGRSSSARKVENFMTALRSL</sequence>
<keyword evidence="2 4" id="KW-0238">DNA-binding</keyword>
<evidence type="ECO:0000259" key="5">
    <source>
        <dbReference type="PROSITE" id="PS50977"/>
    </source>
</evidence>
<dbReference type="OrthoDB" id="118608at2"/>
<feature type="DNA-binding region" description="H-T-H motif" evidence="4">
    <location>
        <begin position="29"/>
        <end position="48"/>
    </location>
</feature>
<dbReference type="InterPro" id="IPR009057">
    <property type="entry name" value="Homeodomain-like_sf"/>
</dbReference>
<dbReference type="Gene3D" id="1.10.357.10">
    <property type="entry name" value="Tetracycline Repressor, domain 2"/>
    <property type="match status" value="1"/>
</dbReference>
<evidence type="ECO:0000256" key="2">
    <source>
        <dbReference type="ARBA" id="ARBA00023125"/>
    </source>
</evidence>
<proteinExistence type="predicted"/>
<organism evidence="6 7">
    <name type="scientific">Edaphobacter aggregans</name>
    <dbReference type="NCBI Taxonomy" id="570835"/>
    <lineage>
        <taxon>Bacteria</taxon>
        <taxon>Pseudomonadati</taxon>
        <taxon>Acidobacteriota</taxon>
        <taxon>Terriglobia</taxon>
        <taxon>Terriglobales</taxon>
        <taxon>Acidobacteriaceae</taxon>
        <taxon>Edaphobacter</taxon>
    </lineage>
</organism>
<gene>
    <name evidence="6" type="ORF">EDE15_3949</name>
</gene>
<dbReference type="RefSeq" id="WP_125486752.1">
    <property type="nucleotide sequence ID" value="NZ_RSDW01000001.1"/>
</dbReference>
<protein>
    <submittedName>
        <fullName evidence="6">TetR family transcriptional regulator</fullName>
    </submittedName>
</protein>
<dbReference type="PANTHER" id="PTHR47506">
    <property type="entry name" value="TRANSCRIPTIONAL REGULATORY PROTEIN"/>
    <property type="match status" value="1"/>
</dbReference>
<dbReference type="AlphaFoldDB" id="A0A3R9QD20"/>
<feature type="domain" description="HTH tetR-type" evidence="5">
    <location>
        <begin position="6"/>
        <end position="66"/>
    </location>
</feature>
<accession>A0A3R9QD20</accession>
<comment type="caution">
    <text evidence="6">The sequence shown here is derived from an EMBL/GenBank/DDBJ whole genome shotgun (WGS) entry which is preliminary data.</text>
</comment>
<keyword evidence="1" id="KW-0805">Transcription regulation</keyword>
<evidence type="ECO:0000256" key="3">
    <source>
        <dbReference type="ARBA" id="ARBA00023163"/>
    </source>
</evidence>